<evidence type="ECO:0000256" key="2">
    <source>
        <dbReference type="ARBA" id="ARBA00010617"/>
    </source>
</evidence>
<dbReference type="Proteomes" id="UP000001055">
    <property type="component" value="Unassembled WGS sequence"/>
</dbReference>
<evidence type="ECO:0000313" key="9">
    <source>
        <dbReference type="EMBL" id="EAT89297.1"/>
    </source>
</evidence>
<dbReference type="InParanoid" id="Q0V098"/>
<reference evidence="10" key="1">
    <citation type="journal article" date="2007" name="Plant Cell">
        <title>Dothideomycete-plant interactions illuminated by genome sequencing and EST analysis of the wheat pathogen Stagonospora nodorum.</title>
        <authorList>
            <person name="Hane J.K."/>
            <person name="Lowe R.G."/>
            <person name="Solomon P.S."/>
            <person name="Tan K.C."/>
            <person name="Schoch C.L."/>
            <person name="Spatafora J.W."/>
            <person name="Crous P.W."/>
            <person name="Kodira C."/>
            <person name="Birren B.W."/>
            <person name="Galagan J.E."/>
            <person name="Torriani S.F."/>
            <person name="McDonald B.A."/>
            <person name="Oliver R.P."/>
        </authorList>
    </citation>
    <scope>NUCLEOTIDE SEQUENCE [LARGE SCALE GENOMIC DNA]</scope>
    <source>
        <strain evidence="10">SN15 / ATCC MYA-4574 / FGSC 10173</strain>
    </source>
</reference>
<keyword evidence="6 8" id="KW-0408">Iron</keyword>
<keyword evidence="7" id="KW-0503">Monooxygenase</keyword>
<name>Q0V098_PHANO</name>
<accession>Q0V098</accession>
<dbReference type="HOGENOM" id="CLU_001570_14_0_1"/>
<feature type="binding site" description="axial binding residue" evidence="8">
    <location>
        <position position="413"/>
    </location>
    <ligand>
        <name>heme</name>
        <dbReference type="ChEBI" id="CHEBI:30413"/>
    </ligand>
    <ligandPart>
        <name>Fe</name>
        <dbReference type="ChEBI" id="CHEBI:18248"/>
    </ligandPart>
</feature>
<evidence type="ECO:0000256" key="8">
    <source>
        <dbReference type="PIRSR" id="PIRSR602403-1"/>
    </source>
</evidence>
<protein>
    <submittedName>
        <fullName evidence="9">Uncharacterized protein</fullName>
    </submittedName>
</protein>
<evidence type="ECO:0000256" key="5">
    <source>
        <dbReference type="ARBA" id="ARBA00023002"/>
    </source>
</evidence>
<dbReference type="KEGG" id="pno:SNOG_02566"/>
<evidence type="ECO:0000256" key="6">
    <source>
        <dbReference type="ARBA" id="ARBA00023004"/>
    </source>
</evidence>
<keyword evidence="5" id="KW-0560">Oxidoreductase</keyword>
<dbReference type="eggNOG" id="KOG0156">
    <property type="taxonomic scope" value="Eukaryota"/>
</dbReference>
<dbReference type="AlphaFoldDB" id="Q0V098"/>
<dbReference type="SUPFAM" id="SSF48264">
    <property type="entry name" value="Cytochrome P450"/>
    <property type="match status" value="1"/>
</dbReference>
<evidence type="ECO:0000313" key="10">
    <source>
        <dbReference type="Proteomes" id="UP000001055"/>
    </source>
</evidence>
<gene>
    <name evidence="9" type="ORF">SNOG_02566</name>
</gene>
<dbReference type="InterPro" id="IPR036396">
    <property type="entry name" value="Cyt_P450_sf"/>
</dbReference>
<dbReference type="InterPro" id="IPR050121">
    <property type="entry name" value="Cytochrome_P450_monoxygenase"/>
</dbReference>
<dbReference type="GO" id="GO:0020037">
    <property type="term" value="F:heme binding"/>
    <property type="evidence" value="ECO:0007669"/>
    <property type="project" value="InterPro"/>
</dbReference>
<dbReference type="Pfam" id="PF00067">
    <property type="entry name" value="p450"/>
    <property type="match status" value="2"/>
</dbReference>
<dbReference type="PANTHER" id="PTHR24305">
    <property type="entry name" value="CYTOCHROME P450"/>
    <property type="match status" value="1"/>
</dbReference>
<dbReference type="GO" id="GO:0005506">
    <property type="term" value="F:iron ion binding"/>
    <property type="evidence" value="ECO:0007669"/>
    <property type="project" value="InterPro"/>
</dbReference>
<organism evidence="9 10">
    <name type="scientific">Phaeosphaeria nodorum (strain SN15 / ATCC MYA-4574 / FGSC 10173)</name>
    <name type="common">Glume blotch fungus</name>
    <name type="synonym">Parastagonospora nodorum</name>
    <dbReference type="NCBI Taxonomy" id="321614"/>
    <lineage>
        <taxon>Eukaryota</taxon>
        <taxon>Fungi</taxon>
        <taxon>Dikarya</taxon>
        <taxon>Ascomycota</taxon>
        <taxon>Pezizomycotina</taxon>
        <taxon>Dothideomycetes</taxon>
        <taxon>Pleosporomycetidae</taxon>
        <taxon>Pleosporales</taxon>
        <taxon>Pleosporineae</taxon>
        <taxon>Phaeosphaeriaceae</taxon>
        <taxon>Parastagonospora</taxon>
    </lineage>
</organism>
<dbReference type="EMBL" id="CH445328">
    <property type="protein sequence ID" value="EAT89297.1"/>
    <property type="molecule type" value="Genomic_DNA"/>
</dbReference>
<proteinExistence type="inferred from homology"/>
<dbReference type="GO" id="GO:0004497">
    <property type="term" value="F:monooxygenase activity"/>
    <property type="evidence" value="ECO:0007669"/>
    <property type="project" value="UniProtKB-KW"/>
</dbReference>
<evidence type="ECO:0000256" key="3">
    <source>
        <dbReference type="ARBA" id="ARBA00022617"/>
    </source>
</evidence>
<dbReference type="PRINTS" id="PR00465">
    <property type="entry name" value="EP450IV"/>
</dbReference>
<dbReference type="GO" id="GO:0016705">
    <property type="term" value="F:oxidoreductase activity, acting on paired donors, with incorporation or reduction of molecular oxygen"/>
    <property type="evidence" value="ECO:0007669"/>
    <property type="project" value="InterPro"/>
</dbReference>
<dbReference type="GeneID" id="5970027"/>
<dbReference type="RefSeq" id="XP_001793170.1">
    <property type="nucleotide sequence ID" value="XM_001793118.1"/>
</dbReference>
<sequence>MLSALVDISNSSVFTLTFGSLCLWYFYESLCSWYRLRHIPTPSVLASFSYLWLGRHTFSGKQYWVHRELHAEHGPFVRIGPNEVMTDDVSVIKQICSARSAYQRSSWYQTGRFNPYHDNLLSILSTPAHRELKTRLLTAIGSRENPGIEQAIDEQVKTLIRVIRTRYVGVPSKEKQPLLDLGPISLFFTMDVTTRLVFGREIGDMEDETDHSGFLKHVADLWPQMSTSADVPWIRKVIFSPLFLRLLGPKVSDEKGFGKLMALAERHVEERFKTGYKDEVQDMLELKAPLYSRLKEEITSAIRDGIVSSPITFAQAKRLSYLQAVIYEGIRMRTPLLGLWPKWSASDETFLGVFIPVGTCICMNTSALLRSPKLFGQDADIYNPERFVSLDHEARMEMEHHVELAFGSGQWMCAGKNMAFMEINKIIFELLRNFDIQMANSMLPHKSESYGVFLESNMFVKTTENLSR</sequence>
<comment type="similarity">
    <text evidence="2">Belongs to the cytochrome P450 family.</text>
</comment>
<dbReference type="InterPro" id="IPR001128">
    <property type="entry name" value="Cyt_P450"/>
</dbReference>
<keyword evidence="3 8" id="KW-0349">Heme</keyword>
<comment type="cofactor">
    <cofactor evidence="1 8">
        <name>heme</name>
        <dbReference type="ChEBI" id="CHEBI:30413"/>
    </cofactor>
</comment>
<dbReference type="VEuPathDB" id="FungiDB:JI435_025660"/>
<evidence type="ECO:0000256" key="7">
    <source>
        <dbReference type="ARBA" id="ARBA00023033"/>
    </source>
</evidence>
<dbReference type="OMA" id="NPYHETM"/>
<evidence type="ECO:0000256" key="1">
    <source>
        <dbReference type="ARBA" id="ARBA00001971"/>
    </source>
</evidence>
<dbReference type="InterPro" id="IPR002403">
    <property type="entry name" value="Cyt_P450_E_grp-IV"/>
</dbReference>
<keyword evidence="4 8" id="KW-0479">Metal-binding</keyword>
<dbReference type="Gene3D" id="1.10.630.10">
    <property type="entry name" value="Cytochrome P450"/>
    <property type="match status" value="2"/>
</dbReference>
<dbReference type="PANTHER" id="PTHR24305:SF77">
    <property type="entry name" value="CYTOCHROME P450 MONOOXYGENASE"/>
    <property type="match status" value="1"/>
</dbReference>
<evidence type="ECO:0000256" key="4">
    <source>
        <dbReference type="ARBA" id="ARBA00022723"/>
    </source>
</evidence>